<dbReference type="InterPro" id="IPR036873">
    <property type="entry name" value="Rhodanese-like_dom_sf"/>
</dbReference>
<evidence type="ECO:0000313" key="3">
    <source>
        <dbReference type="Proteomes" id="UP000663859"/>
    </source>
</evidence>
<reference evidence="2" key="1">
    <citation type="submission" date="2021-02" db="EMBL/GenBank/DDBJ databases">
        <authorList>
            <person name="Cremers G."/>
            <person name="Picone N."/>
        </authorList>
    </citation>
    <scope>NUCLEOTIDE SEQUENCE</scope>
    <source>
        <strain evidence="2">PQ17</strain>
    </source>
</reference>
<protein>
    <submittedName>
        <fullName evidence="2">Rhodanese-related sulfurtransferase</fullName>
    </submittedName>
</protein>
<dbReference type="EMBL" id="CAJNOB010000001">
    <property type="protein sequence ID" value="CAF0689090.1"/>
    <property type="molecule type" value="Genomic_DNA"/>
</dbReference>
<gene>
    <name evidence="2" type="primary">pspE</name>
    <name evidence="2" type="ORF">MPNT_10107</name>
</gene>
<organism evidence="2 3">
    <name type="scientific">Candidatus Methylacidithermus pantelleriae</name>
    <dbReference type="NCBI Taxonomy" id="2744239"/>
    <lineage>
        <taxon>Bacteria</taxon>
        <taxon>Pseudomonadati</taxon>
        <taxon>Verrucomicrobiota</taxon>
        <taxon>Methylacidiphilae</taxon>
        <taxon>Methylacidiphilales</taxon>
        <taxon>Methylacidiphilaceae</taxon>
        <taxon>Candidatus Methylacidithermus</taxon>
    </lineage>
</organism>
<proteinExistence type="predicted"/>
<dbReference type="Gene3D" id="3.40.250.10">
    <property type="entry name" value="Rhodanese-like domain"/>
    <property type="match status" value="1"/>
</dbReference>
<comment type="caution">
    <text evidence="2">The sequence shown here is derived from an EMBL/GenBank/DDBJ whole genome shotgun (WGS) entry which is preliminary data.</text>
</comment>
<evidence type="ECO:0000313" key="2">
    <source>
        <dbReference type="EMBL" id="CAF0689090.1"/>
    </source>
</evidence>
<dbReference type="Proteomes" id="UP000663859">
    <property type="component" value="Unassembled WGS sequence"/>
</dbReference>
<sequence>MASCKVTPPPLSWESLEKAIQERFPHAKSLSSMELARWLEDSSRNPPVLVDLRSVEEYEVSHLRGAIRVSPRPQAWRLWRLPKDPGPIVAYDSVGWRSAAFVEELTRWGVEQAWYLKRGLFGWVNEGGKLVGKDGRPTRKVHPGDSYYGRLLAPDLRSIPLERLAPPIY</sequence>
<accession>A0A8J2FUV3</accession>
<name>A0A8J2FUV3_9BACT</name>
<keyword evidence="3" id="KW-1185">Reference proteome</keyword>
<dbReference type="SMART" id="SM00450">
    <property type="entry name" value="RHOD"/>
    <property type="match status" value="1"/>
</dbReference>
<dbReference type="SUPFAM" id="SSF52821">
    <property type="entry name" value="Rhodanese/Cell cycle control phosphatase"/>
    <property type="match status" value="1"/>
</dbReference>
<dbReference type="PROSITE" id="PS50206">
    <property type="entry name" value="RHODANESE_3"/>
    <property type="match status" value="1"/>
</dbReference>
<dbReference type="AlphaFoldDB" id="A0A8J2FUV3"/>
<feature type="domain" description="Rhodanese" evidence="1">
    <location>
        <begin position="43"/>
        <end position="132"/>
    </location>
</feature>
<dbReference type="Pfam" id="PF00581">
    <property type="entry name" value="Rhodanese"/>
    <property type="match status" value="1"/>
</dbReference>
<dbReference type="CDD" id="cd00158">
    <property type="entry name" value="RHOD"/>
    <property type="match status" value="1"/>
</dbReference>
<dbReference type="InterPro" id="IPR001763">
    <property type="entry name" value="Rhodanese-like_dom"/>
</dbReference>
<evidence type="ECO:0000259" key="1">
    <source>
        <dbReference type="PROSITE" id="PS50206"/>
    </source>
</evidence>